<dbReference type="Proteomes" id="UP000246991">
    <property type="component" value="Unassembled WGS sequence"/>
</dbReference>
<evidence type="ECO:0000313" key="1">
    <source>
        <dbReference type="EMBL" id="PWW75364.1"/>
    </source>
</evidence>
<accession>A0A317SLN4</accession>
<name>A0A317SLN4_9PEZI</name>
<dbReference type="EMBL" id="PYWC01000047">
    <property type="protein sequence ID" value="PWW75364.1"/>
    <property type="molecule type" value="Genomic_DNA"/>
</dbReference>
<organism evidence="1 2">
    <name type="scientific">Tuber magnatum</name>
    <name type="common">white Piedmont truffle</name>
    <dbReference type="NCBI Taxonomy" id="42249"/>
    <lineage>
        <taxon>Eukaryota</taxon>
        <taxon>Fungi</taxon>
        <taxon>Dikarya</taxon>
        <taxon>Ascomycota</taxon>
        <taxon>Pezizomycotina</taxon>
        <taxon>Pezizomycetes</taxon>
        <taxon>Pezizales</taxon>
        <taxon>Tuberaceae</taxon>
        <taxon>Tuber</taxon>
    </lineage>
</organism>
<protein>
    <submittedName>
        <fullName evidence="1">Uncharacterized protein</fullName>
    </submittedName>
</protein>
<evidence type="ECO:0000313" key="2">
    <source>
        <dbReference type="Proteomes" id="UP000246991"/>
    </source>
</evidence>
<comment type="caution">
    <text evidence="1">The sequence shown here is derived from an EMBL/GenBank/DDBJ whole genome shotgun (WGS) entry which is preliminary data.</text>
</comment>
<dbReference type="OrthoDB" id="2017974at2759"/>
<gene>
    <name evidence="1" type="ORF">C7212DRAFT_352758</name>
</gene>
<sequence length="170" mass="18879">MGNSSLIAEEKGIYAGLVMIEAESSQHPSARPTLRRLADKCATLALMWRHRIYISLELLRHGLPYLLEHMLTFISLAYTIMALYMSGATDFCPTICINGIGFAVLETVSPLEGTWAECPGDLGRVWVGVARFWYSKATDKTPSVGRLFHHSAVLAGPNVLQLNQFKDFFS</sequence>
<keyword evidence="2" id="KW-1185">Reference proteome</keyword>
<dbReference type="STRING" id="42249.A0A317SLN4"/>
<proteinExistence type="predicted"/>
<dbReference type="AlphaFoldDB" id="A0A317SLN4"/>
<reference evidence="1 2" key="1">
    <citation type="submission" date="2018-03" db="EMBL/GenBank/DDBJ databases">
        <title>Genomes of Pezizomycetes fungi and the evolution of truffles.</title>
        <authorList>
            <person name="Murat C."/>
            <person name="Payen T."/>
            <person name="Noel B."/>
            <person name="Kuo A."/>
            <person name="Martin F.M."/>
        </authorList>
    </citation>
    <scope>NUCLEOTIDE SEQUENCE [LARGE SCALE GENOMIC DNA]</scope>
    <source>
        <strain evidence="1">091103-1</strain>
    </source>
</reference>